<dbReference type="EMBL" id="CP134500">
    <property type="protein sequence ID" value="WNF30754.1"/>
    <property type="molecule type" value="Genomic_DNA"/>
</dbReference>
<proteinExistence type="predicted"/>
<dbReference type="SUPFAM" id="SSF46785">
    <property type="entry name" value="Winged helix' DNA-binding domain"/>
    <property type="match status" value="1"/>
</dbReference>
<evidence type="ECO:0000313" key="2">
    <source>
        <dbReference type="Proteomes" id="UP001303236"/>
    </source>
</evidence>
<sequence length="147" mass="14858">MTSTTHLNGQIIGRAHYATRALLEGLLTTKGTTFHEAVALNAVADRDGEADPAALVERMTGTLKVDAATAGAVLAALTAAGLLRELPGEGARLGLTEAGRGLQAGIATGTAELAARLYGDLPAEDLAAAARVLNAVTERANEALATT</sequence>
<organism evidence="1 2">
    <name type="scientific">Streptomyces durocortorensis</name>
    <dbReference type="NCBI Taxonomy" id="2811104"/>
    <lineage>
        <taxon>Bacteria</taxon>
        <taxon>Bacillati</taxon>
        <taxon>Actinomycetota</taxon>
        <taxon>Actinomycetes</taxon>
        <taxon>Kitasatosporales</taxon>
        <taxon>Streptomycetaceae</taxon>
        <taxon>Streptomyces</taxon>
    </lineage>
</organism>
<name>A0ABY9W3M2_9ACTN</name>
<evidence type="ECO:0000313" key="1">
    <source>
        <dbReference type="EMBL" id="WNF30754.1"/>
    </source>
</evidence>
<protein>
    <recommendedName>
        <fullName evidence="3">MarR family transcriptional regulator</fullName>
    </recommendedName>
</protein>
<evidence type="ECO:0008006" key="3">
    <source>
        <dbReference type="Google" id="ProtNLM"/>
    </source>
</evidence>
<reference evidence="1 2" key="1">
    <citation type="submission" date="2023-09" db="EMBL/GenBank/DDBJ databases">
        <title>Genome completion map analysis of the actinomycetes C11-1.</title>
        <authorList>
            <person name="Qin P."/>
            <person name="Guan P."/>
        </authorList>
    </citation>
    <scope>NUCLEOTIDE SEQUENCE [LARGE SCALE GENOMIC DNA]</scope>
    <source>
        <strain evidence="1 2">C11-1</strain>
    </source>
</reference>
<dbReference type="Gene3D" id="1.10.10.10">
    <property type="entry name" value="Winged helix-like DNA-binding domain superfamily/Winged helix DNA-binding domain"/>
    <property type="match status" value="1"/>
</dbReference>
<gene>
    <name evidence="1" type="ORF">RI138_30180</name>
</gene>
<accession>A0ABY9W3M2</accession>
<dbReference type="InterPro" id="IPR036390">
    <property type="entry name" value="WH_DNA-bd_sf"/>
</dbReference>
<dbReference type="Proteomes" id="UP001303236">
    <property type="component" value="Chromosome"/>
</dbReference>
<dbReference type="InterPro" id="IPR036388">
    <property type="entry name" value="WH-like_DNA-bd_sf"/>
</dbReference>
<keyword evidence="2" id="KW-1185">Reference proteome</keyword>